<gene>
    <name evidence="1" type="ORF">ASPCAL07145</name>
</gene>
<dbReference type="EMBL" id="CDMC01000005">
    <property type="protein sequence ID" value="CEL06034.1"/>
    <property type="molecule type" value="Genomic_DNA"/>
</dbReference>
<protein>
    <submittedName>
        <fullName evidence="1">Uncharacterized protein</fullName>
    </submittedName>
</protein>
<name>A0A0U5G216_ASPCI</name>
<accession>A0A0U5G216</accession>
<evidence type="ECO:0000313" key="1">
    <source>
        <dbReference type="EMBL" id="CEL06034.1"/>
    </source>
</evidence>
<keyword evidence="2" id="KW-1185">Reference proteome</keyword>
<organism evidence="1 2">
    <name type="scientific">Aspergillus calidoustus</name>
    <dbReference type="NCBI Taxonomy" id="454130"/>
    <lineage>
        <taxon>Eukaryota</taxon>
        <taxon>Fungi</taxon>
        <taxon>Dikarya</taxon>
        <taxon>Ascomycota</taxon>
        <taxon>Pezizomycotina</taxon>
        <taxon>Eurotiomycetes</taxon>
        <taxon>Eurotiomycetidae</taxon>
        <taxon>Eurotiales</taxon>
        <taxon>Aspergillaceae</taxon>
        <taxon>Aspergillus</taxon>
        <taxon>Aspergillus subgen. Nidulantes</taxon>
    </lineage>
</organism>
<dbReference type="Proteomes" id="UP000054771">
    <property type="component" value="Unassembled WGS sequence"/>
</dbReference>
<proteinExistence type="predicted"/>
<sequence length="83" mass="9160">MAETSLKIAMPEMVWALDFEIEEQGGAGGRGRPDASVETGYEAGFLVCPKKSPIRIRPRSKAHAEVMWREFDKFAGFLEGLSA</sequence>
<dbReference type="AlphaFoldDB" id="A0A0U5G216"/>
<dbReference type="STRING" id="454130.A0A0U5G216"/>
<evidence type="ECO:0000313" key="2">
    <source>
        <dbReference type="Proteomes" id="UP000054771"/>
    </source>
</evidence>
<reference evidence="2" key="1">
    <citation type="journal article" date="2016" name="Genome Announc.">
        <title>Draft genome sequences of fungus Aspergillus calidoustus.</title>
        <authorList>
            <person name="Horn F."/>
            <person name="Linde J."/>
            <person name="Mattern D.J."/>
            <person name="Walther G."/>
            <person name="Guthke R."/>
            <person name="Scherlach K."/>
            <person name="Martin K."/>
            <person name="Brakhage A.A."/>
            <person name="Petzke L."/>
            <person name="Valiante V."/>
        </authorList>
    </citation>
    <scope>NUCLEOTIDE SEQUENCE [LARGE SCALE GENOMIC DNA]</scope>
    <source>
        <strain evidence="2">SF006504</strain>
    </source>
</reference>